<keyword evidence="4" id="KW-0256">Endoplasmic reticulum</keyword>
<accession>A0AA38S7B1</accession>
<feature type="compositionally biased region" description="Low complexity" evidence="7">
    <location>
        <begin position="44"/>
        <end position="61"/>
    </location>
</feature>
<dbReference type="EMBL" id="JANBVO010000005">
    <property type="protein sequence ID" value="KAJ9151989.1"/>
    <property type="molecule type" value="Genomic_DNA"/>
</dbReference>
<evidence type="ECO:0000256" key="1">
    <source>
        <dbReference type="ARBA" id="ARBA00004173"/>
    </source>
</evidence>
<evidence type="ECO:0000313" key="8">
    <source>
        <dbReference type="EMBL" id="KAJ9151989.1"/>
    </source>
</evidence>
<organism evidence="8 9">
    <name type="scientific">Pleurostoma richardsiae</name>
    <dbReference type="NCBI Taxonomy" id="41990"/>
    <lineage>
        <taxon>Eukaryota</taxon>
        <taxon>Fungi</taxon>
        <taxon>Dikarya</taxon>
        <taxon>Ascomycota</taxon>
        <taxon>Pezizomycotina</taxon>
        <taxon>Sordariomycetes</taxon>
        <taxon>Sordariomycetidae</taxon>
        <taxon>Calosphaeriales</taxon>
        <taxon>Pleurostomataceae</taxon>
        <taxon>Pleurostoma</taxon>
    </lineage>
</organism>
<evidence type="ECO:0000256" key="7">
    <source>
        <dbReference type="SAM" id="MobiDB-lite"/>
    </source>
</evidence>
<reference evidence="8" key="1">
    <citation type="submission" date="2022-07" db="EMBL/GenBank/DDBJ databases">
        <title>Fungi with potential for degradation of polypropylene.</title>
        <authorList>
            <person name="Gostincar C."/>
        </authorList>
    </citation>
    <scope>NUCLEOTIDE SEQUENCE</scope>
    <source>
        <strain evidence="8">EXF-13308</strain>
    </source>
</reference>
<keyword evidence="5" id="KW-0496">Mitochondrion</keyword>
<dbReference type="SUPFAM" id="SSF53474">
    <property type="entry name" value="alpha/beta-Hydrolases"/>
    <property type="match status" value="1"/>
</dbReference>
<keyword evidence="9" id="KW-1185">Reference proteome</keyword>
<evidence type="ECO:0000256" key="5">
    <source>
        <dbReference type="ARBA" id="ARBA00023128"/>
    </source>
</evidence>
<evidence type="ECO:0000256" key="4">
    <source>
        <dbReference type="ARBA" id="ARBA00022824"/>
    </source>
</evidence>
<feature type="region of interest" description="Disordered" evidence="7">
    <location>
        <begin position="44"/>
        <end position="68"/>
    </location>
</feature>
<dbReference type="GO" id="GO:0005783">
    <property type="term" value="C:endoplasmic reticulum"/>
    <property type="evidence" value="ECO:0007669"/>
    <property type="project" value="UniProtKB-SubCell"/>
</dbReference>
<name>A0AA38S7B1_9PEZI</name>
<proteinExistence type="predicted"/>
<evidence type="ECO:0000256" key="3">
    <source>
        <dbReference type="ARBA" id="ARBA00004370"/>
    </source>
</evidence>
<comment type="subcellular location">
    <subcellularLocation>
        <location evidence="2">Endoplasmic reticulum</location>
    </subcellularLocation>
    <subcellularLocation>
        <location evidence="3">Membrane</location>
    </subcellularLocation>
    <subcellularLocation>
        <location evidence="1">Mitochondrion</location>
    </subcellularLocation>
</comment>
<dbReference type="AlphaFoldDB" id="A0AA38S7B1"/>
<dbReference type="InterPro" id="IPR029058">
    <property type="entry name" value="AB_hydrolase_fold"/>
</dbReference>
<comment type="caution">
    <text evidence="8">The sequence shown here is derived from an EMBL/GenBank/DDBJ whole genome shotgun (WGS) entry which is preliminary data.</text>
</comment>
<gene>
    <name evidence="8" type="ORF">NKR23_g2938</name>
</gene>
<dbReference type="Proteomes" id="UP001174694">
    <property type="component" value="Unassembled WGS sequence"/>
</dbReference>
<dbReference type="PANTHER" id="PTHR48182:SF2">
    <property type="entry name" value="PROTEIN SERAC1"/>
    <property type="match status" value="1"/>
</dbReference>
<dbReference type="PANTHER" id="PTHR48182">
    <property type="entry name" value="PROTEIN SERAC1"/>
    <property type="match status" value="1"/>
</dbReference>
<keyword evidence="6" id="KW-0472">Membrane</keyword>
<protein>
    <submittedName>
        <fullName evidence="8">Ankyrin repeat domain-containing 50 protein</fullName>
    </submittedName>
</protein>
<evidence type="ECO:0000313" key="9">
    <source>
        <dbReference type="Proteomes" id="UP001174694"/>
    </source>
</evidence>
<dbReference type="GO" id="GO:0005739">
    <property type="term" value="C:mitochondrion"/>
    <property type="evidence" value="ECO:0007669"/>
    <property type="project" value="UniProtKB-SubCell"/>
</dbReference>
<dbReference type="GO" id="GO:0016020">
    <property type="term" value="C:membrane"/>
    <property type="evidence" value="ECO:0007669"/>
    <property type="project" value="UniProtKB-SubCell"/>
</dbReference>
<dbReference type="Gene3D" id="3.40.50.1820">
    <property type="entry name" value="alpha/beta hydrolase"/>
    <property type="match status" value="1"/>
</dbReference>
<evidence type="ECO:0000256" key="2">
    <source>
        <dbReference type="ARBA" id="ARBA00004240"/>
    </source>
</evidence>
<evidence type="ECO:0000256" key="6">
    <source>
        <dbReference type="ARBA" id="ARBA00023136"/>
    </source>
</evidence>
<dbReference type="InterPro" id="IPR052374">
    <property type="entry name" value="SERAC1"/>
</dbReference>
<sequence>MAHAGSAAAPVKVSAAGLTVLTEPEAPSLDIVFVHGFTGHPERTWTSPSVAATSSATSTSSTDERPSKFRRILGPRKSSAQQLSGPTGVYWPHALLPQTLPDARVLTYGYDTNVRHAFVGPVSKNSLYDHAGDFLVSLEAERRADPQRRLILVAHSLGGLLVKEMLRRSRGYEKQPDFRTVFESTVGIIFFGTPHQGADPRTLAHHVVISLAKAVGFRVNEQVMEALFPAAEYLKQLRDEFNHMIDERGWIIHSFQEQYALPGLFGKKVVEDDSSCIWNSAAEIVQHIGSNHKDMCRFPGLQDLEYRKPNAGHLGMPVAIAKA</sequence>